<reference evidence="3" key="2">
    <citation type="submission" date="2021-02" db="EMBL/GenBank/DDBJ databases">
        <title>Sulfurospirillum tamanensis sp. nov.</title>
        <authorList>
            <person name="Merkel A.Y."/>
        </authorList>
    </citation>
    <scope>NUCLEOTIDE SEQUENCE [LARGE SCALE GENOMIC DNA]</scope>
    <source>
        <strain evidence="3">T05b</strain>
    </source>
</reference>
<dbReference type="Pfam" id="PF05618">
    <property type="entry name" value="Zn_protease"/>
    <property type="match status" value="1"/>
</dbReference>
<evidence type="ECO:0000313" key="3">
    <source>
        <dbReference type="Proteomes" id="UP000703590"/>
    </source>
</evidence>
<keyword evidence="2" id="KW-0378">Hydrolase</keyword>
<comment type="caution">
    <text evidence="2">The sequence shown here is derived from an EMBL/GenBank/DDBJ whole genome shotgun (WGS) entry which is preliminary data.</text>
</comment>
<sequence>MSSPNKAIIGRVELVALPAFGLEELEAKVDTGADSSALHCTNIALHEDHSVSFHVLDVNHPSYVSKPFRFPIYALKKVKSSNGISKKRAFIKTEISIHSHIYPIVLSLTDRSDMSKPMLLGRKFLEGLFLVDVALKHTFKQRKQP</sequence>
<dbReference type="EMBL" id="JAFHKK010000001">
    <property type="protein sequence ID" value="MBN2963298.1"/>
    <property type="molecule type" value="Genomic_DNA"/>
</dbReference>
<dbReference type="Proteomes" id="UP000703590">
    <property type="component" value="Unassembled WGS sequence"/>
</dbReference>
<dbReference type="SUPFAM" id="SSF50630">
    <property type="entry name" value="Acid proteases"/>
    <property type="match status" value="1"/>
</dbReference>
<keyword evidence="2" id="KW-0645">Protease</keyword>
<feature type="domain" description="Retropepsin-like aspartic endopeptidase" evidence="1">
    <location>
        <begin position="8"/>
        <end position="138"/>
    </location>
</feature>
<dbReference type="PANTHER" id="PTHR38037">
    <property type="entry name" value="ZN_PROTEASE DOMAIN-CONTAINING PROTEIN"/>
    <property type="match status" value="1"/>
</dbReference>
<dbReference type="GO" id="GO:0006508">
    <property type="term" value="P:proteolysis"/>
    <property type="evidence" value="ECO:0007669"/>
    <property type="project" value="UniProtKB-KW"/>
</dbReference>
<dbReference type="InterPro" id="IPR008503">
    <property type="entry name" value="Asp_endopeptidase"/>
</dbReference>
<dbReference type="GO" id="GO:0008233">
    <property type="term" value="F:peptidase activity"/>
    <property type="evidence" value="ECO:0007669"/>
    <property type="project" value="UniProtKB-KW"/>
</dbReference>
<reference evidence="2 3" key="3">
    <citation type="submission" date="2021-02" db="EMBL/GenBank/DDBJ databases">
        <authorList>
            <person name="Merkel A.Y."/>
        </authorList>
    </citation>
    <scope>NUCLEOTIDE SEQUENCE [LARGE SCALE GENOMIC DNA]</scope>
    <source>
        <strain evidence="2 3">T05b</strain>
    </source>
</reference>
<evidence type="ECO:0000313" key="2">
    <source>
        <dbReference type="EMBL" id="MBN2963298.1"/>
    </source>
</evidence>
<organism evidence="2 3">
    <name type="scientific">Sulfurospirillum tamanense</name>
    <dbReference type="NCBI Taxonomy" id="2813362"/>
    <lineage>
        <taxon>Bacteria</taxon>
        <taxon>Pseudomonadati</taxon>
        <taxon>Campylobacterota</taxon>
        <taxon>Epsilonproteobacteria</taxon>
        <taxon>Campylobacterales</taxon>
        <taxon>Sulfurospirillaceae</taxon>
        <taxon>Sulfurospirillum</taxon>
    </lineage>
</organism>
<protein>
    <submittedName>
        <fullName evidence="2">ATP-dependent zinc protease</fullName>
    </submittedName>
</protein>
<dbReference type="InterPro" id="IPR021109">
    <property type="entry name" value="Peptidase_aspartic_dom_sf"/>
</dbReference>
<name>A0ABS2WNX1_9BACT</name>
<dbReference type="RefSeq" id="WP_205457731.1">
    <property type="nucleotide sequence ID" value="NZ_JAFHKK010000001.1"/>
</dbReference>
<proteinExistence type="predicted"/>
<evidence type="ECO:0000259" key="1">
    <source>
        <dbReference type="Pfam" id="PF05618"/>
    </source>
</evidence>
<gene>
    <name evidence="2" type="ORF">JWV37_00760</name>
</gene>
<dbReference type="PANTHER" id="PTHR38037:SF2">
    <property type="entry name" value="ATP-DEPENDENT ZINC PROTEASE DOMAIN-CONTAINING PROTEIN-RELATED"/>
    <property type="match status" value="1"/>
</dbReference>
<accession>A0ABS2WNX1</accession>
<dbReference type="Gene3D" id="2.40.70.10">
    <property type="entry name" value="Acid Proteases"/>
    <property type="match status" value="1"/>
</dbReference>
<keyword evidence="3" id="KW-1185">Reference proteome</keyword>
<reference evidence="2 3" key="1">
    <citation type="submission" date="2021-02" db="EMBL/GenBank/DDBJ databases">
        <title>Sulfurospirillum tamanensis sp. nov.</title>
        <authorList>
            <person name="Frolova A."/>
            <person name="Merkel A."/>
            <person name="Slobodkin A."/>
        </authorList>
    </citation>
    <scope>NUCLEOTIDE SEQUENCE [LARGE SCALE GENOMIC DNA]</scope>
    <source>
        <strain evidence="2 3">T05b</strain>
    </source>
</reference>